<dbReference type="GO" id="GO:0003677">
    <property type="term" value="F:DNA binding"/>
    <property type="evidence" value="ECO:0007669"/>
    <property type="project" value="InterPro"/>
</dbReference>
<dbReference type="SMART" id="SM00382">
    <property type="entry name" value="AAA"/>
    <property type="match status" value="1"/>
</dbReference>
<evidence type="ECO:0000313" key="6">
    <source>
        <dbReference type="Proteomes" id="UP000075304"/>
    </source>
</evidence>
<evidence type="ECO:0000313" key="5">
    <source>
        <dbReference type="EMBL" id="KYC64502.1"/>
    </source>
</evidence>
<organism evidence="5 6">
    <name type="scientific">Heyndrickxia coagulans</name>
    <name type="common">Weizmannia coagulans</name>
    <dbReference type="NCBI Taxonomy" id="1398"/>
    <lineage>
        <taxon>Bacteria</taxon>
        <taxon>Bacillati</taxon>
        <taxon>Bacillota</taxon>
        <taxon>Bacilli</taxon>
        <taxon>Bacillales</taxon>
        <taxon>Bacillaceae</taxon>
        <taxon>Heyndrickxia</taxon>
    </lineage>
</organism>
<feature type="domain" description="MCM C-terminal AAA(+) ATPase" evidence="4">
    <location>
        <begin position="292"/>
        <end position="388"/>
    </location>
</feature>
<name>A0A150K4W9_HEYCO</name>
<dbReference type="InterPro" id="IPR020568">
    <property type="entry name" value="Ribosomal_Su5_D2-typ_SF"/>
</dbReference>
<dbReference type="AlphaFoldDB" id="A0A150K4W9"/>
<dbReference type="InterPro" id="IPR004482">
    <property type="entry name" value="Mg_chelat-rel"/>
</dbReference>
<evidence type="ECO:0000256" key="1">
    <source>
        <dbReference type="ARBA" id="ARBA00006354"/>
    </source>
</evidence>
<keyword evidence="2" id="KW-0547">Nucleotide-binding</keyword>
<dbReference type="InterPro" id="IPR014721">
    <property type="entry name" value="Ribsml_uS5_D2-typ_fold_subgr"/>
</dbReference>
<dbReference type="RefSeq" id="WP_061575543.1">
    <property type="nucleotide sequence ID" value="NZ_LQYI01000099.1"/>
</dbReference>
<dbReference type="InterPro" id="IPR027417">
    <property type="entry name" value="P-loop_NTPase"/>
</dbReference>
<evidence type="ECO:0000256" key="2">
    <source>
        <dbReference type="ARBA" id="ARBA00022741"/>
    </source>
</evidence>
<dbReference type="PROSITE" id="PS50051">
    <property type="entry name" value="MCM_2"/>
    <property type="match status" value="1"/>
</dbReference>
<dbReference type="SUPFAM" id="SSF52540">
    <property type="entry name" value="P-loop containing nucleoside triphosphate hydrolases"/>
    <property type="match status" value="1"/>
</dbReference>
<dbReference type="Proteomes" id="UP000075304">
    <property type="component" value="Unassembled WGS sequence"/>
</dbReference>
<evidence type="ECO:0000256" key="3">
    <source>
        <dbReference type="ARBA" id="ARBA00022840"/>
    </source>
</evidence>
<gene>
    <name evidence="5" type="ORF">B4099_1018</name>
</gene>
<keyword evidence="3" id="KW-0067">ATP-binding</keyword>
<protein>
    <recommendedName>
        <fullName evidence="4">MCM C-terminal AAA(+) ATPase domain-containing protein</fullName>
    </recommendedName>
</protein>
<dbReference type="Gene3D" id="3.40.50.300">
    <property type="entry name" value="P-loop containing nucleotide triphosphate hydrolases"/>
    <property type="match status" value="1"/>
</dbReference>
<reference evidence="5 6" key="1">
    <citation type="submission" date="2016-01" db="EMBL/GenBank/DDBJ databases">
        <title>Genome Sequences of Twelve Sporeforming Bacillus Species Isolated from Foods.</title>
        <authorList>
            <person name="Berendsen E.M."/>
            <person name="Wells-Bennik M.H."/>
            <person name="Krawcyk A.O."/>
            <person name="De Jong A."/>
            <person name="Holsappel S."/>
            <person name="Eijlander R.T."/>
            <person name="Kuipers O.P."/>
        </authorList>
    </citation>
    <scope>NUCLEOTIDE SEQUENCE [LARGE SCALE GENOMIC DNA]</scope>
    <source>
        <strain evidence="5 6">B4099</strain>
    </source>
</reference>
<dbReference type="Gene3D" id="3.30.230.10">
    <property type="match status" value="1"/>
</dbReference>
<dbReference type="InterPro" id="IPR000523">
    <property type="entry name" value="Mg_chelatse_chII-like_cat_dom"/>
</dbReference>
<dbReference type="Pfam" id="PF13541">
    <property type="entry name" value="ChlI"/>
    <property type="match status" value="1"/>
</dbReference>
<proteinExistence type="inferred from homology"/>
<dbReference type="InterPro" id="IPR025158">
    <property type="entry name" value="Mg_chelat-rel_C"/>
</dbReference>
<dbReference type="GO" id="GO:0005524">
    <property type="term" value="F:ATP binding"/>
    <property type="evidence" value="ECO:0007669"/>
    <property type="project" value="UniProtKB-KW"/>
</dbReference>
<dbReference type="InterPro" id="IPR001208">
    <property type="entry name" value="MCM_dom"/>
</dbReference>
<comment type="similarity">
    <text evidence="1">Belongs to the Mg-chelatase subunits D/I family. ComM subfamily.</text>
</comment>
<sequence>MATIVNSIGLKGIEGYLVQVEIQMVDGIQAISIIGLPDASVKESKDRVLGTLGTYQCVLPEKRVIVNLSPAEQRKNSPIFDLAMAIGMMKEMDYFSHDIPETAAFLGVLSLNGSVKPVDGMLPAILAARNEGIKVLYLPIDTDLPFRQLEGIELRFVKNVEEVIQSFSGQAELFSSERILPPIVSSEQPYLFDKDFKHIIGHQYAKGMLEIAAAGGHNVLMYGPPGCGKSFLAETFPSILPPLTEKARYEVMSLYQLAKVKNASYIKPPFRSPHHSSSAVSLIGGGTNPIPGEISLANHGVLFLDEFAEFPKRTLDMLRQPLETGKVTISRAASTVTYPAQFILIAAMNPCPCGHLGSKHAYCTCTSKQITTYQNRVSGPILDRFDLMLHLQSISLTTEPQRTNESSEEIRKRVMEARERQYDRYGEKSVNGTVSTELFLEKNKLSQNQRVMVQQWSSKENYSNRVQIKLMRLARTISDLQGEKELTNESLWKAVTMRRKNQLKSQKEGVK</sequence>
<accession>A0A150K4W9</accession>
<evidence type="ECO:0000259" key="4">
    <source>
        <dbReference type="PROSITE" id="PS50051"/>
    </source>
</evidence>
<dbReference type="Pfam" id="PF01078">
    <property type="entry name" value="Mg_chelatase"/>
    <property type="match status" value="1"/>
</dbReference>
<dbReference type="SUPFAM" id="SSF54211">
    <property type="entry name" value="Ribosomal protein S5 domain 2-like"/>
    <property type="match status" value="1"/>
</dbReference>
<dbReference type="PANTHER" id="PTHR32039:SF7">
    <property type="entry name" value="COMPETENCE PROTEIN COMM"/>
    <property type="match status" value="1"/>
</dbReference>
<dbReference type="InterPro" id="IPR003593">
    <property type="entry name" value="AAA+_ATPase"/>
</dbReference>
<dbReference type="Pfam" id="PF13335">
    <property type="entry name" value="Mg_chelatase_C"/>
    <property type="match status" value="1"/>
</dbReference>
<dbReference type="InterPro" id="IPR045006">
    <property type="entry name" value="CHLI-like"/>
</dbReference>
<dbReference type="EMBL" id="LQYI01000099">
    <property type="protein sequence ID" value="KYC64502.1"/>
    <property type="molecule type" value="Genomic_DNA"/>
</dbReference>
<dbReference type="NCBIfam" id="TIGR00368">
    <property type="entry name" value="YifB family Mg chelatase-like AAA ATPase"/>
    <property type="match status" value="1"/>
</dbReference>
<comment type="caution">
    <text evidence="5">The sequence shown here is derived from an EMBL/GenBank/DDBJ whole genome shotgun (WGS) entry which is preliminary data.</text>
</comment>
<dbReference type="PATRIC" id="fig|1398.25.peg.606"/>
<dbReference type="PANTHER" id="PTHR32039">
    <property type="entry name" value="MAGNESIUM-CHELATASE SUBUNIT CHLI"/>
    <property type="match status" value="1"/>
</dbReference>